<dbReference type="AlphaFoldDB" id="A0A6A6CCU4"/>
<gene>
    <name evidence="1" type="ORF">M409DRAFT_24905</name>
</gene>
<evidence type="ECO:0008006" key="3">
    <source>
        <dbReference type="Google" id="ProtNLM"/>
    </source>
</evidence>
<dbReference type="EMBL" id="ML993602">
    <property type="protein sequence ID" value="KAF2165004.1"/>
    <property type="molecule type" value="Genomic_DNA"/>
</dbReference>
<sequence>MSTSAEGEVHDLMEKLQADSFIKIITSDNSLNPYLMPKTVLEGQSEYFATRIQNRQQVFNFTADSVVAWHTYLHWLVEQRLREDMMTDDKVPDLQLIVKCYTLGERYDLMAFEDEVMLVLLEAADDYDDGRDWLDADTMLLAFEASPEWSMLRELLVEEAVLGRLGFIGLFADKWANSAYPKTSRFDEEECMTKYFWKKYMVGPVEKYEVAQFKQMGRTQTRESE</sequence>
<reference evidence="1" key="1">
    <citation type="journal article" date="2020" name="Stud. Mycol.">
        <title>101 Dothideomycetes genomes: a test case for predicting lifestyles and emergence of pathogens.</title>
        <authorList>
            <person name="Haridas S."/>
            <person name="Albert R."/>
            <person name="Binder M."/>
            <person name="Bloem J."/>
            <person name="Labutti K."/>
            <person name="Salamov A."/>
            <person name="Andreopoulos B."/>
            <person name="Baker S."/>
            <person name="Barry K."/>
            <person name="Bills G."/>
            <person name="Bluhm B."/>
            <person name="Cannon C."/>
            <person name="Castanera R."/>
            <person name="Culley D."/>
            <person name="Daum C."/>
            <person name="Ezra D."/>
            <person name="Gonzalez J."/>
            <person name="Henrissat B."/>
            <person name="Kuo A."/>
            <person name="Liang C."/>
            <person name="Lipzen A."/>
            <person name="Lutzoni F."/>
            <person name="Magnuson J."/>
            <person name="Mondo S."/>
            <person name="Nolan M."/>
            <person name="Ohm R."/>
            <person name="Pangilinan J."/>
            <person name="Park H.-J."/>
            <person name="Ramirez L."/>
            <person name="Alfaro M."/>
            <person name="Sun H."/>
            <person name="Tritt A."/>
            <person name="Yoshinaga Y."/>
            <person name="Zwiers L.-H."/>
            <person name="Turgeon B."/>
            <person name="Goodwin S."/>
            <person name="Spatafora J."/>
            <person name="Crous P."/>
            <person name="Grigoriev I."/>
        </authorList>
    </citation>
    <scope>NUCLEOTIDE SEQUENCE</scope>
    <source>
        <strain evidence="1">ATCC 36951</strain>
    </source>
</reference>
<proteinExistence type="predicted"/>
<dbReference type="OrthoDB" id="194443at2759"/>
<dbReference type="Proteomes" id="UP000799537">
    <property type="component" value="Unassembled WGS sequence"/>
</dbReference>
<name>A0A6A6CCU4_ZASCE</name>
<dbReference type="GeneID" id="54560718"/>
<accession>A0A6A6CCU4</accession>
<organism evidence="1 2">
    <name type="scientific">Zasmidium cellare ATCC 36951</name>
    <dbReference type="NCBI Taxonomy" id="1080233"/>
    <lineage>
        <taxon>Eukaryota</taxon>
        <taxon>Fungi</taxon>
        <taxon>Dikarya</taxon>
        <taxon>Ascomycota</taxon>
        <taxon>Pezizomycotina</taxon>
        <taxon>Dothideomycetes</taxon>
        <taxon>Dothideomycetidae</taxon>
        <taxon>Mycosphaerellales</taxon>
        <taxon>Mycosphaerellaceae</taxon>
        <taxon>Zasmidium</taxon>
    </lineage>
</organism>
<dbReference type="RefSeq" id="XP_033665893.1">
    <property type="nucleotide sequence ID" value="XM_033807446.1"/>
</dbReference>
<evidence type="ECO:0000313" key="1">
    <source>
        <dbReference type="EMBL" id="KAF2165004.1"/>
    </source>
</evidence>
<evidence type="ECO:0000313" key="2">
    <source>
        <dbReference type="Proteomes" id="UP000799537"/>
    </source>
</evidence>
<protein>
    <recommendedName>
        <fullName evidence="3">BTB domain-containing protein</fullName>
    </recommendedName>
</protein>
<keyword evidence="2" id="KW-1185">Reference proteome</keyword>